<evidence type="ECO:0000256" key="2">
    <source>
        <dbReference type="ARBA" id="ARBA00023002"/>
    </source>
</evidence>
<keyword evidence="10" id="KW-1185">Reference proteome</keyword>
<evidence type="ECO:0000313" key="10">
    <source>
        <dbReference type="Proteomes" id="UP000305939"/>
    </source>
</evidence>
<keyword evidence="3" id="KW-0520">NAD</keyword>
<dbReference type="InterPro" id="IPR012394">
    <property type="entry name" value="Aldehyde_DH_NAD(P)"/>
</dbReference>
<dbReference type="InterPro" id="IPR016160">
    <property type="entry name" value="Ald_DH_CS_CYS"/>
</dbReference>
<dbReference type="PROSITE" id="PS00687">
    <property type="entry name" value="ALDEHYDE_DEHYDR_GLU"/>
    <property type="match status" value="1"/>
</dbReference>
<protein>
    <recommendedName>
        <fullName evidence="4">Aldehyde dehydrogenase</fullName>
    </recommendedName>
</protein>
<comment type="caution">
    <text evidence="9">The sequence shown here is derived from an EMBL/GenBank/DDBJ whole genome shotgun (WGS) entry which is preliminary data.</text>
</comment>
<keyword evidence="2 4" id="KW-0560">Oxidoreductase</keyword>
<sequence length="464" mass="51942">MQTIEIELEGKKVISAQKEFFEQGKCLDLTYRKNTLKKLRKVILEKEKEICDAVYKDFKKSEFEALLSETQFTLAELDTTIKKMSKWARRERVSSNLANFPSSDYIYKEPYGNVLVISPWNYPFNLAMSPLIAAVAAGNTVCLKPSELTPHTSALTRKIVQEVFEPGHVTIVEGGVETAQDLLSQRWDYIFFTGSVPVGKIVYQAAAKHLTPVTLELGGKSPCIIDASANLELTARRLVWGKLLNGGQTCIAPDYLLVEDSIKNDLVKAMEKAITKAYGEDPALSPDYPRIINEKNFDRLAAMLEDQNILVGGATQRDDCYIAPTLVDEPALDSAVMQEEIFGPILPVLTWKTEEDIHKVISSYEKPLAFYVFSSKKKKARKLIESYSFGGGCINDSIIHIANTKLPFGGVGHSGIGAYHGKKSFDTFTHHKSVVHRGTWLDVPVRYAPYTKKINLAKHIRKLF</sequence>
<evidence type="ECO:0000313" key="9">
    <source>
        <dbReference type="EMBL" id="THD67690.1"/>
    </source>
</evidence>
<accession>A0A4S3LZW3</accession>
<dbReference type="RefSeq" id="WP_136335895.1">
    <property type="nucleotide sequence ID" value="NZ_QXMP01000008.1"/>
</dbReference>
<dbReference type="PANTHER" id="PTHR43570:SF16">
    <property type="entry name" value="ALDEHYDE DEHYDROGENASE TYPE III, ISOFORM Q"/>
    <property type="match status" value="1"/>
</dbReference>
<dbReference type="Pfam" id="PF00171">
    <property type="entry name" value="Aldedh"/>
    <property type="match status" value="1"/>
</dbReference>
<dbReference type="InterPro" id="IPR015590">
    <property type="entry name" value="Aldehyde_DH_dom"/>
</dbReference>
<dbReference type="AlphaFoldDB" id="A0A4S3LZW3"/>
<dbReference type="GO" id="GO:0005737">
    <property type="term" value="C:cytoplasm"/>
    <property type="evidence" value="ECO:0007669"/>
    <property type="project" value="TreeGrafter"/>
</dbReference>
<evidence type="ECO:0000256" key="1">
    <source>
        <dbReference type="ARBA" id="ARBA00009986"/>
    </source>
</evidence>
<dbReference type="Gene3D" id="3.40.605.10">
    <property type="entry name" value="Aldehyde Dehydrogenase, Chain A, domain 1"/>
    <property type="match status" value="1"/>
</dbReference>
<feature type="domain" description="Aldehyde dehydrogenase" evidence="8">
    <location>
        <begin position="12"/>
        <end position="434"/>
    </location>
</feature>
<dbReference type="PROSITE" id="PS00070">
    <property type="entry name" value="ALDEHYDE_DEHYDR_CYS"/>
    <property type="match status" value="1"/>
</dbReference>
<dbReference type="InterPro" id="IPR016161">
    <property type="entry name" value="Ald_DH/histidinol_DH"/>
</dbReference>
<comment type="similarity">
    <text evidence="1 4 7">Belongs to the aldehyde dehydrogenase family.</text>
</comment>
<dbReference type="Gene3D" id="3.40.309.10">
    <property type="entry name" value="Aldehyde Dehydrogenase, Chain A, domain 2"/>
    <property type="match status" value="1"/>
</dbReference>
<dbReference type="InterPro" id="IPR029510">
    <property type="entry name" value="Ald_DH_CS_GLU"/>
</dbReference>
<dbReference type="CDD" id="cd07136">
    <property type="entry name" value="ALDH_YwdH-P39616"/>
    <property type="match status" value="1"/>
</dbReference>
<gene>
    <name evidence="9" type="ORF">E7Z59_08525</name>
</gene>
<evidence type="ECO:0000256" key="4">
    <source>
        <dbReference type="PIRNR" id="PIRNR036492"/>
    </source>
</evidence>
<dbReference type="FunFam" id="3.40.605.10:FF:000004">
    <property type="entry name" value="Aldehyde dehydrogenase"/>
    <property type="match status" value="1"/>
</dbReference>
<name>A0A4S3LZW3_9FLAO</name>
<dbReference type="PANTHER" id="PTHR43570">
    <property type="entry name" value="ALDEHYDE DEHYDROGENASE"/>
    <property type="match status" value="1"/>
</dbReference>
<dbReference type="Proteomes" id="UP000305939">
    <property type="component" value="Unassembled WGS sequence"/>
</dbReference>
<evidence type="ECO:0000256" key="3">
    <source>
        <dbReference type="ARBA" id="ARBA00023027"/>
    </source>
</evidence>
<dbReference type="EMBL" id="SSMC01000002">
    <property type="protein sequence ID" value="THD67690.1"/>
    <property type="molecule type" value="Genomic_DNA"/>
</dbReference>
<evidence type="ECO:0000256" key="6">
    <source>
        <dbReference type="PROSITE-ProRule" id="PRU10007"/>
    </source>
</evidence>
<dbReference type="GO" id="GO:0004029">
    <property type="term" value="F:aldehyde dehydrogenase (NAD+) activity"/>
    <property type="evidence" value="ECO:0007669"/>
    <property type="project" value="TreeGrafter"/>
</dbReference>
<proteinExistence type="inferred from homology"/>
<feature type="active site" evidence="5 6">
    <location>
        <position position="216"/>
    </location>
</feature>
<dbReference type="FunFam" id="3.40.309.10:FF:000003">
    <property type="entry name" value="Aldehyde dehydrogenase"/>
    <property type="match status" value="1"/>
</dbReference>
<dbReference type="SUPFAM" id="SSF53720">
    <property type="entry name" value="ALDH-like"/>
    <property type="match status" value="1"/>
</dbReference>
<evidence type="ECO:0000256" key="7">
    <source>
        <dbReference type="RuleBase" id="RU003345"/>
    </source>
</evidence>
<evidence type="ECO:0000259" key="8">
    <source>
        <dbReference type="Pfam" id="PF00171"/>
    </source>
</evidence>
<dbReference type="OrthoDB" id="9762913at2"/>
<reference evidence="9 10" key="1">
    <citation type="submission" date="2019-04" db="EMBL/GenBank/DDBJ databases">
        <title>Draft genome sequence of Robertkochia marina CC-AMO-30D.</title>
        <authorList>
            <person name="Hameed A."/>
            <person name="Lin S.-Y."/>
            <person name="Shahina M."/>
            <person name="Lai W.-A."/>
            <person name="Young C.-C."/>
        </authorList>
    </citation>
    <scope>NUCLEOTIDE SEQUENCE [LARGE SCALE GENOMIC DNA]</scope>
    <source>
        <strain evidence="9 10">CC-AMO-30D</strain>
    </source>
</reference>
<evidence type="ECO:0000256" key="5">
    <source>
        <dbReference type="PIRSR" id="PIRSR036492-1"/>
    </source>
</evidence>
<organism evidence="9 10">
    <name type="scientific">Robertkochia marina</name>
    <dbReference type="NCBI Taxonomy" id="1227945"/>
    <lineage>
        <taxon>Bacteria</taxon>
        <taxon>Pseudomonadati</taxon>
        <taxon>Bacteroidota</taxon>
        <taxon>Flavobacteriia</taxon>
        <taxon>Flavobacteriales</taxon>
        <taxon>Flavobacteriaceae</taxon>
        <taxon>Robertkochia</taxon>
    </lineage>
</organism>
<dbReference type="GO" id="GO:0006081">
    <property type="term" value="P:aldehyde metabolic process"/>
    <property type="evidence" value="ECO:0007669"/>
    <property type="project" value="InterPro"/>
</dbReference>
<dbReference type="InterPro" id="IPR016162">
    <property type="entry name" value="Ald_DH_N"/>
</dbReference>
<dbReference type="InterPro" id="IPR016163">
    <property type="entry name" value="Ald_DH_C"/>
</dbReference>
<dbReference type="PIRSF" id="PIRSF036492">
    <property type="entry name" value="ALDH"/>
    <property type="match status" value="1"/>
</dbReference>
<feature type="active site" evidence="5">
    <location>
        <position position="250"/>
    </location>
</feature>